<dbReference type="Proteomes" id="UP000236268">
    <property type="component" value="Unassembled WGS sequence"/>
</dbReference>
<accession>A0A060DN99</accession>
<evidence type="ECO:0000313" key="3">
    <source>
        <dbReference type="Proteomes" id="UP000027186"/>
    </source>
</evidence>
<dbReference type="EMBL" id="POWG01000015">
    <property type="protein sequence ID" value="PNQ97980.1"/>
    <property type="molecule type" value="Genomic_DNA"/>
</dbReference>
<dbReference type="Proteomes" id="UP000027186">
    <property type="component" value="Chromosome"/>
</dbReference>
<gene>
    <name evidence="1" type="ORF">ABAZ39_11220</name>
    <name evidence="2" type="ORF">C1S70_15405</name>
</gene>
<accession>A0A2K1FZK4</accession>
<reference evidence="1 3" key="1">
    <citation type="journal article" date="2014" name="Genome Announc.">
        <title>Complete Genome Sequence of the Model Rhizosphere Strain Azospirillum brasilense Az39, Successfully Applied in Agriculture.</title>
        <authorList>
            <person name="Rivera D."/>
            <person name="Revale S."/>
            <person name="Molina R."/>
            <person name="Gualpa J."/>
            <person name="Puente M."/>
            <person name="Maroniche G."/>
            <person name="Paris G."/>
            <person name="Baker D."/>
            <person name="Clavijo B."/>
            <person name="McLay K."/>
            <person name="Spaepen S."/>
            <person name="Perticari A."/>
            <person name="Vazquez M."/>
            <person name="Wisniewski-Dye F."/>
            <person name="Watkins C."/>
            <person name="Martinez-Abarca F."/>
            <person name="Vanderleyden J."/>
            <person name="Cassan F."/>
        </authorList>
    </citation>
    <scope>NUCLEOTIDE SEQUENCE [LARGE SCALE GENOMIC DNA]</scope>
    <source>
        <strain evidence="1 3">Az39</strain>
    </source>
</reference>
<name>A0A060DN99_9PROT</name>
<evidence type="ECO:0000313" key="1">
    <source>
        <dbReference type="EMBL" id="AIB12553.1"/>
    </source>
</evidence>
<dbReference type="KEGG" id="abq:ABAZ39_11220"/>
<dbReference type="AlphaFoldDB" id="A0A060DN99"/>
<dbReference type="EMBL" id="CP007793">
    <property type="protein sequence ID" value="AIB12553.1"/>
    <property type="molecule type" value="Genomic_DNA"/>
</dbReference>
<reference evidence="2 4" key="2">
    <citation type="submission" date="2018-01" db="EMBL/GenBank/DDBJ databases">
        <title>Whole genome sequence of Azospirillum brasilense REC3 isolated from strawberry roots.</title>
        <authorList>
            <person name="Fontana C.A."/>
            <person name="Salazar S.M."/>
            <person name="Bassi D."/>
            <person name="Puglisi E."/>
            <person name="Lovaisa N.C."/>
            <person name="Toffoli L.M."/>
            <person name="Pedraza R."/>
            <person name="Cocconcelli P.S."/>
        </authorList>
    </citation>
    <scope>NUCLEOTIDE SEQUENCE [LARGE SCALE GENOMIC DNA]</scope>
    <source>
        <strain evidence="2 4">REC3</strain>
    </source>
</reference>
<protein>
    <recommendedName>
        <fullName evidence="5">Antitoxin ParD1/3/4</fullName>
    </recommendedName>
</protein>
<evidence type="ECO:0008006" key="5">
    <source>
        <dbReference type="Google" id="ProtNLM"/>
    </source>
</evidence>
<organism evidence="1 3">
    <name type="scientific">Azospirillum argentinense</name>
    <dbReference type="NCBI Taxonomy" id="2970906"/>
    <lineage>
        <taxon>Bacteria</taxon>
        <taxon>Pseudomonadati</taxon>
        <taxon>Pseudomonadota</taxon>
        <taxon>Alphaproteobacteria</taxon>
        <taxon>Rhodospirillales</taxon>
        <taxon>Azospirillaceae</taxon>
        <taxon>Azospirillum</taxon>
    </lineage>
</organism>
<proteinExistence type="predicted"/>
<dbReference type="RefSeq" id="WP_038529331.1">
    <property type="nucleotide sequence ID" value="NZ_CP007793.1"/>
</dbReference>
<sequence length="80" mass="8450">MSVILPRNIEQMAERRASEAGFQDVASYLAHLIAADARDASDEALEGALLEGLEGDGGEWDAEAMRAECRATLAAAEKGS</sequence>
<evidence type="ECO:0000313" key="4">
    <source>
        <dbReference type="Proteomes" id="UP000236268"/>
    </source>
</evidence>
<evidence type="ECO:0000313" key="2">
    <source>
        <dbReference type="EMBL" id="PNQ97980.1"/>
    </source>
</evidence>